<feature type="transmembrane region" description="Helical" evidence="1">
    <location>
        <begin position="98"/>
        <end position="117"/>
    </location>
</feature>
<keyword evidence="1" id="KW-1133">Transmembrane helix</keyword>
<accession>A0A0H5QPP9</accession>
<dbReference type="EMBL" id="HACM01002914">
    <property type="protein sequence ID" value="CRZ03356.1"/>
    <property type="molecule type" value="Transcribed_RNA"/>
</dbReference>
<keyword evidence="1" id="KW-0472">Membrane</keyword>
<evidence type="ECO:0000313" key="2">
    <source>
        <dbReference type="EMBL" id="CRZ03356.1"/>
    </source>
</evidence>
<sequence length="148" mass="16501">MDMNYVEWGTPNPSSLYSSLPALPETRTLTGSVPTVVTAGVRNIPSSPQVLIRRRVIMVITFGPCVSAVNSYRHSQLPTVGPVRNHTFSRGLPAQPDLVLTVVVIYIQTCWLLAWSYSKERQRSVYAGYMNLSIYGHRPIQDLLAIVQ</sequence>
<evidence type="ECO:0000256" key="1">
    <source>
        <dbReference type="SAM" id="Phobius"/>
    </source>
</evidence>
<name>A0A0H5QPP9_9EUKA</name>
<dbReference type="AlphaFoldDB" id="A0A0H5QPP9"/>
<keyword evidence="1" id="KW-0812">Transmembrane</keyword>
<reference evidence="2" key="1">
    <citation type="submission" date="2015-04" db="EMBL/GenBank/DDBJ databases">
        <title>The genome sequence of the plant pathogenic Rhizarian Plasmodiophora brassicae reveals insights in its biotrophic life cycle and the origin of chitin synthesis.</title>
        <authorList>
            <person name="Schwelm A."/>
            <person name="Fogelqvist J."/>
            <person name="Knaust A."/>
            <person name="Julke S."/>
            <person name="Lilja T."/>
            <person name="Dhandapani V."/>
            <person name="Bonilla-Rosso G."/>
            <person name="Karlsson M."/>
            <person name="Shevchenko A."/>
            <person name="Choi S.R."/>
            <person name="Kim H.G."/>
            <person name="Park J.Y."/>
            <person name="Lim Y.P."/>
            <person name="Ludwig-Muller J."/>
            <person name="Dixelius C."/>
        </authorList>
    </citation>
    <scope>NUCLEOTIDE SEQUENCE</scope>
    <source>
        <tissue evidence="2">Potato root galls</tissue>
    </source>
</reference>
<organism evidence="2">
    <name type="scientific">Spongospora subterranea</name>
    <dbReference type="NCBI Taxonomy" id="70186"/>
    <lineage>
        <taxon>Eukaryota</taxon>
        <taxon>Sar</taxon>
        <taxon>Rhizaria</taxon>
        <taxon>Endomyxa</taxon>
        <taxon>Phytomyxea</taxon>
        <taxon>Plasmodiophorida</taxon>
        <taxon>Plasmodiophoridae</taxon>
        <taxon>Spongospora</taxon>
    </lineage>
</organism>
<protein>
    <submittedName>
        <fullName evidence="2">Uncharacterized protein</fullName>
    </submittedName>
</protein>
<proteinExistence type="predicted"/>